<dbReference type="SUPFAM" id="SSF55021">
    <property type="entry name" value="ACT-like"/>
    <property type="match status" value="1"/>
</dbReference>
<evidence type="ECO:0000256" key="5">
    <source>
        <dbReference type="ARBA" id="ARBA00022777"/>
    </source>
</evidence>
<dbReference type="CDD" id="cd04243">
    <property type="entry name" value="AAK_AK-HSDH-like"/>
    <property type="match status" value="1"/>
</dbReference>
<keyword evidence="4 8" id="KW-0547">Nucleotide-binding</keyword>
<feature type="domain" description="Aspartate/glutamate/uridylate kinase" evidence="11">
    <location>
        <begin position="3"/>
        <end position="273"/>
    </location>
</feature>
<dbReference type="GO" id="GO:0005524">
    <property type="term" value="F:ATP binding"/>
    <property type="evidence" value="ECO:0007669"/>
    <property type="project" value="UniProtKB-KW"/>
</dbReference>
<dbReference type="EMBL" id="UNSC01000001">
    <property type="protein sequence ID" value="SZD71278.1"/>
    <property type="molecule type" value="Genomic_DNA"/>
</dbReference>
<proteinExistence type="inferred from homology"/>
<dbReference type="GO" id="GO:0009090">
    <property type="term" value="P:homoserine biosynthetic process"/>
    <property type="evidence" value="ECO:0007669"/>
    <property type="project" value="TreeGrafter"/>
</dbReference>
<dbReference type="Gene3D" id="1.20.120.1320">
    <property type="entry name" value="Aspartokinase, catalytic domain"/>
    <property type="match status" value="1"/>
</dbReference>
<dbReference type="AlphaFoldDB" id="A0A383TVL3"/>
<comment type="pathway">
    <text evidence="10">Amino-acid biosynthesis; L-threonine biosynthesis; L-threonine from L-aspartate: step 1/5.</text>
</comment>
<dbReference type="Pfam" id="PF00696">
    <property type="entry name" value="AA_kinase"/>
    <property type="match status" value="1"/>
</dbReference>
<dbReference type="GO" id="GO:0009089">
    <property type="term" value="P:lysine biosynthetic process via diaminopimelate"/>
    <property type="evidence" value="ECO:0007669"/>
    <property type="project" value="UniProtKB-UniPathway"/>
</dbReference>
<feature type="binding site" evidence="8">
    <location>
        <position position="228"/>
    </location>
    <ligand>
        <name>ATP</name>
        <dbReference type="ChEBI" id="CHEBI:30616"/>
    </ligand>
</feature>
<dbReference type="InterPro" id="IPR005260">
    <property type="entry name" value="Asp_kin_monofn"/>
</dbReference>
<comment type="pathway">
    <text evidence="1 10">Amino-acid biosynthesis; L-lysine biosynthesis via DAP pathway; (S)-tetrahydrodipicolinate from L-aspartate: step 1/4.</text>
</comment>
<dbReference type="EC" id="2.7.2.4" evidence="9"/>
<dbReference type="UniPathway" id="UPA00034">
    <property type="reaction ID" value="UER00015"/>
</dbReference>
<dbReference type="InterPro" id="IPR042199">
    <property type="entry name" value="AsparK_Bifunc_asparK/hSer_DH"/>
</dbReference>
<feature type="binding site" evidence="8">
    <location>
        <position position="119"/>
    </location>
    <ligand>
        <name>substrate</name>
    </ligand>
</feature>
<dbReference type="InterPro" id="IPR036393">
    <property type="entry name" value="AceGlu_kinase-like_sf"/>
</dbReference>
<keyword evidence="3 9" id="KW-0808">Transferase</keyword>
<evidence type="ECO:0000256" key="1">
    <source>
        <dbReference type="ARBA" id="ARBA00004766"/>
    </source>
</evidence>
<dbReference type="NCBIfam" id="TIGR00657">
    <property type="entry name" value="asp_kinases"/>
    <property type="match status" value="1"/>
</dbReference>
<evidence type="ECO:0000256" key="7">
    <source>
        <dbReference type="ARBA" id="ARBA00047872"/>
    </source>
</evidence>
<dbReference type="InterPro" id="IPR001048">
    <property type="entry name" value="Asp/Glu/Uridylate_kinase"/>
</dbReference>
<dbReference type="PIRSF" id="PIRSF000726">
    <property type="entry name" value="Asp_kin"/>
    <property type="match status" value="1"/>
</dbReference>
<evidence type="ECO:0000256" key="4">
    <source>
        <dbReference type="ARBA" id="ARBA00022741"/>
    </source>
</evidence>
<dbReference type="RefSeq" id="WP_119058888.1">
    <property type="nucleotide sequence ID" value="NZ_UNSC01000001.1"/>
</dbReference>
<dbReference type="UniPathway" id="UPA00051">
    <property type="reaction ID" value="UER00462"/>
</dbReference>
<evidence type="ECO:0000256" key="9">
    <source>
        <dbReference type="RuleBase" id="RU003448"/>
    </source>
</evidence>
<name>A0A383TVL3_9FLAO</name>
<keyword evidence="13" id="KW-1185">Reference proteome</keyword>
<gene>
    <name evidence="12" type="primary">lysC</name>
    <name evidence="12" type="ORF">SAMEA104719789_00374</name>
</gene>
<feature type="binding site" evidence="8">
    <location>
        <position position="43"/>
    </location>
    <ligand>
        <name>substrate</name>
    </ligand>
</feature>
<evidence type="ECO:0000256" key="2">
    <source>
        <dbReference type="ARBA" id="ARBA00010122"/>
    </source>
</evidence>
<evidence type="ECO:0000313" key="12">
    <source>
        <dbReference type="EMBL" id="SZD71278.1"/>
    </source>
</evidence>
<dbReference type="Gene3D" id="3.40.1160.10">
    <property type="entry name" value="Acetylglutamate kinase-like"/>
    <property type="match status" value="1"/>
</dbReference>
<comment type="pathway">
    <text evidence="10">Amino-acid biosynthesis; L-methionine biosynthesis via de novo pathway; L-homoserine from L-aspartate: step 1/3.</text>
</comment>
<evidence type="ECO:0000259" key="11">
    <source>
        <dbReference type="Pfam" id="PF00696"/>
    </source>
</evidence>
<reference evidence="12 13" key="1">
    <citation type="submission" date="2018-09" db="EMBL/GenBank/DDBJ databases">
        <authorList>
            <consortium name="Pathogen Informatics"/>
        </authorList>
    </citation>
    <scope>NUCLEOTIDE SEQUENCE [LARGE SCALE GENOMIC DNA]</scope>
    <source>
        <strain evidence="12 13">OH-22767</strain>
    </source>
</reference>
<evidence type="ECO:0000256" key="10">
    <source>
        <dbReference type="RuleBase" id="RU004249"/>
    </source>
</evidence>
<evidence type="ECO:0000256" key="3">
    <source>
        <dbReference type="ARBA" id="ARBA00022679"/>
    </source>
</evidence>
<dbReference type="InterPro" id="IPR001341">
    <property type="entry name" value="Asp_kinase"/>
</dbReference>
<accession>A0A383TVL3</accession>
<evidence type="ECO:0000313" key="13">
    <source>
        <dbReference type="Proteomes" id="UP000262142"/>
    </source>
</evidence>
<dbReference type="UniPathway" id="UPA00050">
    <property type="reaction ID" value="UER00461"/>
</dbReference>
<keyword evidence="5 9" id="KW-0418">Kinase</keyword>
<dbReference type="GO" id="GO:0004072">
    <property type="term" value="F:aspartate kinase activity"/>
    <property type="evidence" value="ECO:0007669"/>
    <property type="project" value="UniProtKB-EC"/>
</dbReference>
<evidence type="ECO:0000256" key="6">
    <source>
        <dbReference type="ARBA" id="ARBA00022840"/>
    </source>
</evidence>
<dbReference type="InterPro" id="IPR045865">
    <property type="entry name" value="ACT-like_dom_sf"/>
</dbReference>
<dbReference type="PANTHER" id="PTHR21499">
    <property type="entry name" value="ASPARTATE KINASE"/>
    <property type="match status" value="1"/>
</dbReference>
<comment type="similarity">
    <text evidence="2 9">Belongs to the aspartokinase family.</text>
</comment>
<protein>
    <recommendedName>
        <fullName evidence="9">Aspartokinase</fullName>
        <ecNumber evidence="9">2.7.2.4</ecNumber>
    </recommendedName>
</protein>
<dbReference type="PANTHER" id="PTHR21499:SF59">
    <property type="entry name" value="ASPARTOKINASE"/>
    <property type="match status" value="1"/>
</dbReference>
<dbReference type="GO" id="GO:0005829">
    <property type="term" value="C:cytosol"/>
    <property type="evidence" value="ECO:0007669"/>
    <property type="project" value="TreeGrafter"/>
</dbReference>
<dbReference type="SUPFAM" id="SSF53633">
    <property type="entry name" value="Carbamate kinase-like"/>
    <property type="match status" value="1"/>
</dbReference>
<keyword evidence="6 8" id="KW-0067">ATP-binding</keyword>
<organism evidence="12 13">
    <name type="scientific">Candidatus Ornithobacterium hominis</name>
    <dbReference type="NCBI Taxonomy" id="2497989"/>
    <lineage>
        <taxon>Bacteria</taxon>
        <taxon>Pseudomonadati</taxon>
        <taxon>Bacteroidota</taxon>
        <taxon>Flavobacteriia</taxon>
        <taxon>Flavobacteriales</taxon>
        <taxon>Weeksellaceae</taxon>
        <taxon>Ornithobacterium</taxon>
    </lineage>
</organism>
<evidence type="ECO:0000256" key="8">
    <source>
        <dbReference type="PIRSR" id="PIRSR000726-1"/>
    </source>
</evidence>
<feature type="binding site" evidence="8">
    <location>
        <begin position="5"/>
        <end position="8"/>
    </location>
    <ligand>
        <name>ATP</name>
        <dbReference type="ChEBI" id="CHEBI:30616"/>
    </ligand>
</feature>
<dbReference type="OrthoDB" id="9799110at2"/>
<dbReference type="GO" id="GO:0009088">
    <property type="term" value="P:threonine biosynthetic process"/>
    <property type="evidence" value="ECO:0007669"/>
    <property type="project" value="UniProtKB-UniPathway"/>
</dbReference>
<sequence length="417" mass="47597">MRIFKFGGASVKNKESIGNVKNILIQQKFEKGFVVVSAMGKTTNALEEVVKAYQENQNYLAMLNEIEEQHINVVKELIPEINSVFQDIINHVAEVKTFLSLNKSPKYDFIYDQVIALGELLSTKIIAAYLNHSGVNCTWLDAREYIKTNSDYREGKVDYETTCERLQHLPKDKIYIIQGFIGSDDNNFTTTLGREGSDFTGAIISYCLDAESLTIWKDVPGVLNADPRHFAKTQILNKISFEEAIELAYYGATVIHPKTLQPLQHKKIPLLVKSFMHPENEGTKIDDFSEQIKPQIPCYIVKPQQIVLTISSKNFEFIDEKVISDVYKLLTDFKLKVNLIQISAINLYLCLEDKYTNLESAVELLSQKFHVQKEEFCELYTIRNADSKSEKIIPKYESAIIKQSGKQTLQLVIKKEA</sequence>
<comment type="catalytic activity">
    <reaction evidence="7 9">
        <text>L-aspartate + ATP = 4-phospho-L-aspartate + ADP</text>
        <dbReference type="Rhea" id="RHEA:23776"/>
        <dbReference type="ChEBI" id="CHEBI:29991"/>
        <dbReference type="ChEBI" id="CHEBI:30616"/>
        <dbReference type="ChEBI" id="CHEBI:57535"/>
        <dbReference type="ChEBI" id="CHEBI:456216"/>
        <dbReference type="EC" id="2.7.2.4"/>
    </reaction>
</comment>
<dbReference type="Proteomes" id="UP000262142">
    <property type="component" value="Unassembled WGS sequence"/>
</dbReference>
<keyword evidence="10" id="KW-0028">Amino-acid biosynthesis</keyword>